<dbReference type="AlphaFoldDB" id="A0A7I7XA63"/>
<reference evidence="1 2" key="1">
    <citation type="journal article" date="2019" name="Emerg. Microbes Infect.">
        <title>Comprehensive subspecies identification of 175 nontuberculous mycobacteria species based on 7547 genomic profiles.</title>
        <authorList>
            <person name="Matsumoto Y."/>
            <person name="Kinjo T."/>
            <person name="Motooka D."/>
            <person name="Nabeya D."/>
            <person name="Jung N."/>
            <person name="Uechi K."/>
            <person name="Horii T."/>
            <person name="Iida T."/>
            <person name="Fujita J."/>
            <person name="Nakamura S."/>
        </authorList>
    </citation>
    <scope>NUCLEOTIDE SEQUENCE [LARGE SCALE GENOMIC DNA]</scope>
    <source>
        <strain evidence="1 2">JCM 13574</strain>
    </source>
</reference>
<accession>A0A7I7XA63</accession>
<proteinExistence type="predicted"/>
<sequence length="84" mass="8771">MVMSDKADSGGESAPDGVAVTARVCVYPSTEREAHGVVVDDFGDGVGIPVEIGSNVIAGPARRWAVMLDDDNLVFVDSHQLVAE</sequence>
<dbReference type="EMBL" id="AP022610">
    <property type="protein sequence ID" value="BBZ26322.1"/>
    <property type="molecule type" value="Genomic_DNA"/>
</dbReference>
<dbReference type="KEGG" id="mmag:MMAD_06170"/>
<protein>
    <submittedName>
        <fullName evidence="1">Uncharacterized protein</fullName>
    </submittedName>
</protein>
<keyword evidence="2" id="KW-1185">Reference proteome</keyword>
<gene>
    <name evidence="1" type="ORF">MMAD_06170</name>
</gene>
<name>A0A7I7XA63_9MYCO</name>
<evidence type="ECO:0000313" key="2">
    <source>
        <dbReference type="Proteomes" id="UP000466517"/>
    </source>
</evidence>
<organism evidence="1 2">
    <name type="scientific">Mycolicibacterium madagascariense</name>
    <dbReference type="NCBI Taxonomy" id="212765"/>
    <lineage>
        <taxon>Bacteria</taxon>
        <taxon>Bacillati</taxon>
        <taxon>Actinomycetota</taxon>
        <taxon>Actinomycetes</taxon>
        <taxon>Mycobacteriales</taxon>
        <taxon>Mycobacteriaceae</taxon>
        <taxon>Mycolicibacterium</taxon>
    </lineage>
</organism>
<dbReference type="Proteomes" id="UP000466517">
    <property type="component" value="Chromosome"/>
</dbReference>
<evidence type="ECO:0000313" key="1">
    <source>
        <dbReference type="EMBL" id="BBZ26322.1"/>
    </source>
</evidence>